<dbReference type="AlphaFoldDB" id="A0A918AX54"/>
<proteinExistence type="predicted"/>
<dbReference type="Proteomes" id="UP000639606">
    <property type="component" value="Unassembled WGS sequence"/>
</dbReference>
<organism evidence="2 3">
    <name type="scientific">Saccharothrix coeruleofusca</name>
    <dbReference type="NCBI Taxonomy" id="33919"/>
    <lineage>
        <taxon>Bacteria</taxon>
        <taxon>Bacillati</taxon>
        <taxon>Actinomycetota</taxon>
        <taxon>Actinomycetes</taxon>
        <taxon>Pseudonocardiales</taxon>
        <taxon>Pseudonocardiaceae</taxon>
        <taxon>Saccharothrix</taxon>
    </lineage>
</organism>
<gene>
    <name evidence="2" type="ORF">GCM10010185_71320</name>
</gene>
<comment type="caution">
    <text evidence="2">The sequence shown here is derived from an EMBL/GenBank/DDBJ whole genome shotgun (WGS) entry which is preliminary data.</text>
</comment>
<reference evidence="2" key="2">
    <citation type="submission" date="2020-09" db="EMBL/GenBank/DDBJ databases">
        <authorList>
            <person name="Sun Q."/>
            <person name="Ohkuma M."/>
        </authorList>
    </citation>
    <scope>NUCLEOTIDE SEQUENCE</scope>
    <source>
        <strain evidence="2">JCM 3313</strain>
    </source>
</reference>
<evidence type="ECO:0000256" key="1">
    <source>
        <dbReference type="SAM" id="MobiDB-lite"/>
    </source>
</evidence>
<keyword evidence="3" id="KW-1185">Reference proteome</keyword>
<accession>A0A918AX54</accession>
<dbReference type="EMBL" id="BMRG01000035">
    <property type="protein sequence ID" value="GGP87430.1"/>
    <property type="molecule type" value="Genomic_DNA"/>
</dbReference>
<evidence type="ECO:0000313" key="3">
    <source>
        <dbReference type="Proteomes" id="UP000639606"/>
    </source>
</evidence>
<sequence>MKRALWQGLVAGTVGAAVMTVGEKLEQRVTGRPDSHVPARVLERLLGMPERPGRQPWAVNLAMHFGQGALAGVVRSLMANAGLRGPVASAMFAVVRLSNDQILENATGVGAPPQTWPRSELLVDLLHKSVYAFATGVVADAFAARRGPGPGQRHAALSQGRRPDVGPLPRAAAAAAR</sequence>
<name>A0A918AX54_9PSEU</name>
<protein>
    <submittedName>
        <fullName evidence="2">Uncharacterized protein</fullName>
    </submittedName>
</protein>
<reference evidence="2" key="1">
    <citation type="journal article" date="2014" name="Int. J. Syst. Evol. Microbiol.">
        <title>Complete genome sequence of Corynebacterium casei LMG S-19264T (=DSM 44701T), isolated from a smear-ripened cheese.</title>
        <authorList>
            <consortium name="US DOE Joint Genome Institute (JGI-PGF)"/>
            <person name="Walter F."/>
            <person name="Albersmeier A."/>
            <person name="Kalinowski J."/>
            <person name="Ruckert C."/>
        </authorList>
    </citation>
    <scope>NUCLEOTIDE SEQUENCE</scope>
    <source>
        <strain evidence="2">JCM 3313</strain>
    </source>
</reference>
<evidence type="ECO:0000313" key="2">
    <source>
        <dbReference type="EMBL" id="GGP87430.1"/>
    </source>
</evidence>
<feature type="region of interest" description="Disordered" evidence="1">
    <location>
        <begin position="148"/>
        <end position="177"/>
    </location>
</feature>